<evidence type="ECO:0000313" key="2">
    <source>
        <dbReference type="Proteomes" id="UP000658225"/>
    </source>
</evidence>
<name>A0A927R436_9BACL</name>
<comment type="caution">
    <text evidence="1">The sequence shown here is derived from an EMBL/GenBank/DDBJ whole genome shotgun (WGS) entry which is preliminary data.</text>
</comment>
<proteinExistence type="predicted"/>
<keyword evidence="2" id="KW-1185">Reference proteome</keyword>
<gene>
    <name evidence="1" type="ORF">H4683_002871</name>
</gene>
<accession>A0A927R436</accession>
<reference evidence="1" key="1">
    <citation type="submission" date="2020-10" db="EMBL/GenBank/DDBJ databases">
        <title>Genomic Encyclopedia of Type Strains, Phase IV (KMG-IV): sequencing the most valuable type-strain genomes for metagenomic binning, comparative biology and taxonomic classification.</title>
        <authorList>
            <person name="Goeker M."/>
        </authorList>
    </citation>
    <scope>NUCLEOTIDE SEQUENCE</scope>
    <source>
        <strain evidence="1">DSM 13886</strain>
    </source>
</reference>
<organism evidence="1 2">
    <name type="scientific">Sporosarcina limicola</name>
    <dbReference type="NCBI Taxonomy" id="34101"/>
    <lineage>
        <taxon>Bacteria</taxon>
        <taxon>Bacillati</taxon>
        <taxon>Bacillota</taxon>
        <taxon>Bacilli</taxon>
        <taxon>Bacillales</taxon>
        <taxon>Caryophanaceae</taxon>
        <taxon>Sporosarcina</taxon>
    </lineage>
</organism>
<sequence>MAQLVACFDNRSLVWRNWSLERRNQSFDSAHKKPPHVMCDGTIKSNYIFSGAETPTSFRALAMVVRFAVISASRASDNFGFDGSNTFSAL</sequence>
<dbReference type="EMBL" id="JADBEL010000016">
    <property type="protein sequence ID" value="MBE1555751.1"/>
    <property type="molecule type" value="Genomic_DNA"/>
</dbReference>
<dbReference type="AlphaFoldDB" id="A0A927R436"/>
<dbReference type="Proteomes" id="UP000658225">
    <property type="component" value="Unassembled WGS sequence"/>
</dbReference>
<evidence type="ECO:0000313" key="1">
    <source>
        <dbReference type="EMBL" id="MBE1555751.1"/>
    </source>
</evidence>
<protein>
    <submittedName>
        <fullName evidence="1">Uncharacterized protein</fullName>
    </submittedName>
</protein>